<reference evidence="1" key="1">
    <citation type="submission" date="2014-11" db="EMBL/GenBank/DDBJ databases">
        <authorList>
            <person name="Amaro Gonzalez C."/>
        </authorList>
    </citation>
    <scope>NUCLEOTIDE SEQUENCE</scope>
</reference>
<reference evidence="1" key="2">
    <citation type="journal article" date="2015" name="Fish Shellfish Immunol.">
        <title>Early steps in the European eel (Anguilla anguilla)-Vibrio vulnificus interaction in the gills: Role of the RtxA13 toxin.</title>
        <authorList>
            <person name="Callol A."/>
            <person name="Pajuelo D."/>
            <person name="Ebbesson L."/>
            <person name="Teles M."/>
            <person name="MacKenzie S."/>
            <person name="Amaro C."/>
        </authorList>
    </citation>
    <scope>NUCLEOTIDE SEQUENCE</scope>
</reference>
<dbReference type="EMBL" id="GBXM01014444">
    <property type="protein sequence ID" value="JAH94133.1"/>
    <property type="molecule type" value="Transcribed_RNA"/>
</dbReference>
<dbReference type="AlphaFoldDB" id="A0A0E9WXD3"/>
<name>A0A0E9WXD3_ANGAN</name>
<sequence>MTKIIWTPCGSWLVFMVGLGLLFPVKGNINATAFKHIIDDYVLPQQFGEGPFLFQHDSTPTSSKKPFLKREGCYSCKGWTNSILMPIILDEMLNVGCPYSSGHVVYLSVGQGHVKLNESTSPFRWGFRFEH</sequence>
<organism evidence="1">
    <name type="scientific">Anguilla anguilla</name>
    <name type="common">European freshwater eel</name>
    <name type="synonym">Muraena anguilla</name>
    <dbReference type="NCBI Taxonomy" id="7936"/>
    <lineage>
        <taxon>Eukaryota</taxon>
        <taxon>Metazoa</taxon>
        <taxon>Chordata</taxon>
        <taxon>Craniata</taxon>
        <taxon>Vertebrata</taxon>
        <taxon>Euteleostomi</taxon>
        <taxon>Actinopterygii</taxon>
        <taxon>Neopterygii</taxon>
        <taxon>Teleostei</taxon>
        <taxon>Anguilliformes</taxon>
        <taxon>Anguillidae</taxon>
        <taxon>Anguilla</taxon>
    </lineage>
</organism>
<proteinExistence type="predicted"/>
<protein>
    <submittedName>
        <fullName evidence="1">Uncharacterized protein</fullName>
    </submittedName>
</protein>
<accession>A0A0E9WXD3</accession>
<evidence type="ECO:0000313" key="1">
    <source>
        <dbReference type="EMBL" id="JAH94133.1"/>
    </source>
</evidence>